<organism evidence="3 4">
    <name type="scientific">Camelina sativa</name>
    <name type="common">False flax</name>
    <name type="synonym">Myagrum sativum</name>
    <dbReference type="NCBI Taxonomy" id="90675"/>
    <lineage>
        <taxon>Eukaryota</taxon>
        <taxon>Viridiplantae</taxon>
        <taxon>Streptophyta</taxon>
        <taxon>Embryophyta</taxon>
        <taxon>Tracheophyta</taxon>
        <taxon>Spermatophyta</taxon>
        <taxon>Magnoliopsida</taxon>
        <taxon>eudicotyledons</taxon>
        <taxon>Gunneridae</taxon>
        <taxon>Pentapetalae</taxon>
        <taxon>rosids</taxon>
        <taxon>malvids</taxon>
        <taxon>Brassicales</taxon>
        <taxon>Brassicaceae</taxon>
        <taxon>Camelineae</taxon>
        <taxon>Camelina</taxon>
    </lineage>
</organism>
<evidence type="ECO:0000259" key="1">
    <source>
        <dbReference type="Pfam" id="PF00078"/>
    </source>
</evidence>
<accession>A0ABM1QQP7</accession>
<dbReference type="PANTHER" id="PTHR33116:SF86">
    <property type="entry name" value="REVERSE TRANSCRIPTASE DOMAIN-CONTAINING PROTEIN"/>
    <property type="match status" value="1"/>
</dbReference>
<dbReference type="InterPro" id="IPR002156">
    <property type="entry name" value="RNaseH_domain"/>
</dbReference>
<dbReference type="InterPro" id="IPR000477">
    <property type="entry name" value="RT_dom"/>
</dbReference>
<protein>
    <submittedName>
        <fullName evidence="4">Uncharacterized protein LOC104731447</fullName>
    </submittedName>
</protein>
<name>A0ABM1QQP7_CAMSA</name>
<dbReference type="Pfam" id="PF13456">
    <property type="entry name" value="RVT_3"/>
    <property type="match status" value="1"/>
</dbReference>
<dbReference type="GeneID" id="104731447"/>
<reference evidence="3" key="1">
    <citation type="journal article" date="2014" name="Nat. Commun.">
        <title>The emerging biofuel crop Camelina sativa retains a highly undifferentiated hexaploid genome structure.</title>
        <authorList>
            <person name="Kagale S."/>
            <person name="Koh C."/>
            <person name="Nixon J."/>
            <person name="Bollina V."/>
            <person name="Clarke W.E."/>
            <person name="Tuteja R."/>
            <person name="Spillane C."/>
            <person name="Robinson S.J."/>
            <person name="Links M.G."/>
            <person name="Clarke C."/>
            <person name="Higgins E.E."/>
            <person name="Huebert T."/>
            <person name="Sharpe A.G."/>
            <person name="Parkin I.A."/>
        </authorList>
    </citation>
    <scope>NUCLEOTIDE SEQUENCE [LARGE SCALE GENOMIC DNA]</scope>
    <source>
        <strain evidence="3">cv. DH55</strain>
    </source>
</reference>
<dbReference type="Pfam" id="PF00078">
    <property type="entry name" value="RVT_1"/>
    <property type="match status" value="1"/>
</dbReference>
<dbReference type="RefSeq" id="XP_019089085.1">
    <property type="nucleotide sequence ID" value="XM_019233540.1"/>
</dbReference>
<sequence length="909" mass="103627">MRGSDHRLVLVNLMASQDSYRGQFRFDKGFLHKPRVEETILQSWSSGAVEGNLNVSKRLRVCRRALSSWKQENNMNAKDNIHKTERALEVEQSTLSPRFHEIFFLKKELAKTYWEEEVYWSQRSREKWMHCGDRNSKFFQNFVILEVKKVFDSGVMPVEWNYTHLCLLPKVIHPVVMSDLRPISLCSVLYKIVSKVLVKRLKPFLDQIVSENQTAFVPGRLISNKYWLRMKFFIAFILKTSFHHKWIEWMMMCVSSVTYAVLINDNPFGMIIPQRGLTHLLNKAQSLDFLDGMQFSDRGPNIHHLLFADDSLFICKANKEQALVLYNILKVYGKATGQTINLNKSSISFGSKVRESDKLEVKATLEIVNEGGAGVYLGLPECFSGSKVEMLDYIKSSLKSKTSSWFSRSLSQGGKEIMLKAVVLAMPVFAMSCFKLPKTTCSNLASAMADFWWNSTEHIRKIHWVSWEKMCLPKDHGGLGFRDIGIFNQALLAKQARRLIQFPNCFFSRVIKSRYYPETDFLNAVLGSRPSFGWRSIPHGRDLLKQGLVKRVGNGKSIRVWMDPCDLIVPTRKDWDIDKLEDQFYPEDVVLIKEHKPVVAMEEFWVWKHNQSGAYSVKSGYWLATQINMRPLLVEASIQPSSNELKIQVDIRCQTCGFEGESIHHVLFGCSLSRQIWALSDFPAPEFGMDQESKERCGGFVSAQVVEGEMIPTPAVGGSNSRSPMVSATATWKPPQKDWVKCNIGFSCSKKKPLVGAAWVLRDEKGLVLFHSRRSFSNIKSSLEAQAVSIVWAVESMRSHNLNKVVFAVDDIFMVGIINRPQAWPSFRFQSSEVLGVLALMVDWMLVFEGVAANSRANLIAQSALSQGLVQSYVATGFLVWLEDLFSDEKVFPLFEVFDSASDIRSLKE</sequence>
<gene>
    <name evidence="4" type="primary">LOC104731447</name>
</gene>
<dbReference type="CDD" id="cd01650">
    <property type="entry name" value="RT_nLTR_like"/>
    <property type="match status" value="1"/>
</dbReference>
<feature type="domain" description="Reverse transcriptase" evidence="1">
    <location>
        <begin position="178"/>
        <end position="349"/>
    </location>
</feature>
<evidence type="ECO:0000313" key="4">
    <source>
        <dbReference type="RefSeq" id="XP_019089085.1"/>
    </source>
</evidence>
<reference evidence="4" key="2">
    <citation type="submission" date="2025-08" db="UniProtKB">
        <authorList>
            <consortium name="RefSeq"/>
        </authorList>
    </citation>
    <scope>IDENTIFICATION</scope>
    <source>
        <tissue evidence="4">Leaf</tissue>
    </source>
</reference>
<keyword evidence="3" id="KW-1185">Reference proteome</keyword>
<dbReference type="InterPro" id="IPR043502">
    <property type="entry name" value="DNA/RNA_pol_sf"/>
</dbReference>
<proteinExistence type="predicted"/>
<dbReference type="PANTHER" id="PTHR33116">
    <property type="entry name" value="REVERSE TRANSCRIPTASE ZINC-BINDING DOMAIN-CONTAINING PROTEIN-RELATED-RELATED"/>
    <property type="match status" value="1"/>
</dbReference>
<evidence type="ECO:0000313" key="3">
    <source>
        <dbReference type="Proteomes" id="UP000694864"/>
    </source>
</evidence>
<evidence type="ECO:0000259" key="2">
    <source>
        <dbReference type="Pfam" id="PF13456"/>
    </source>
</evidence>
<dbReference type="SUPFAM" id="SSF56672">
    <property type="entry name" value="DNA/RNA polymerases"/>
    <property type="match status" value="1"/>
</dbReference>
<dbReference type="Proteomes" id="UP000694864">
    <property type="component" value="Chromosome 12"/>
</dbReference>
<feature type="domain" description="RNase H type-1" evidence="2">
    <location>
        <begin position="747"/>
        <end position="822"/>
    </location>
</feature>